<gene>
    <name evidence="1" type="ORF">UFOVP139_18</name>
</gene>
<accession>A0A6J5LG14</accession>
<name>A0A6J5LG14_9CAUD</name>
<sequence>MSDEPEVISLERAFDIYNDICDEIDPRGWQHFKQTKPIEYLDLFVSWCNWNRDKYTIKGH</sequence>
<reference evidence="1" key="1">
    <citation type="submission" date="2020-04" db="EMBL/GenBank/DDBJ databases">
        <authorList>
            <person name="Chiriac C."/>
            <person name="Salcher M."/>
            <person name="Ghai R."/>
            <person name="Kavagutti S V."/>
        </authorList>
    </citation>
    <scope>NUCLEOTIDE SEQUENCE</scope>
</reference>
<protein>
    <submittedName>
        <fullName evidence="1">Uncharacterized protein</fullName>
    </submittedName>
</protein>
<dbReference type="EMBL" id="LR796259">
    <property type="protein sequence ID" value="CAB4132203.1"/>
    <property type="molecule type" value="Genomic_DNA"/>
</dbReference>
<evidence type="ECO:0000313" key="1">
    <source>
        <dbReference type="EMBL" id="CAB4132203.1"/>
    </source>
</evidence>
<proteinExistence type="predicted"/>
<organism evidence="1">
    <name type="scientific">uncultured Caudovirales phage</name>
    <dbReference type="NCBI Taxonomy" id="2100421"/>
    <lineage>
        <taxon>Viruses</taxon>
        <taxon>Duplodnaviria</taxon>
        <taxon>Heunggongvirae</taxon>
        <taxon>Uroviricota</taxon>
        <taxon>Caudoviricetes</taxon>
        <taxon>Peduoviridae</taxon>
        <taxon>Maltschvirus</taxon>
        <taxon>Maltschvirus maltsch</taxon>
    </lineage>
</organism>